<dbReference type="EMBL" id="BSYO01000034">
    <property type="protein sequence ID" value="GMH28115.1"/>
    <property type="molecule type" value="Genomic_DNA"/>
</dbReference>
<name>A0AAD3TDP0_NEPGR</name>
<proteinExistence type="predicted"/>
<evidence type="ECO:0000313" key="2">
    <source>
        <dbReference type="EMBL" id="GMH28115.1"/>
    </source>
</evidence>
<organism evidence="2 3">
    <name type="scientific">Nepenthes gracilis</name>
    <name type="common">Slender pitcher plant</name>
    <dbReference type="NCBI Taxonomy" id="150966"/>
    <lineage>
        <taxon>Eukaryota</taxon>
        <taxon>Viridiplantae</taxon>
        <taxon>Streptophyta</taxon>
        <taxon>Embryophyta</taxon>
        <taxon>Tracheophyta</taxon>
        <taxon>Spermatophyta</taxon>
        <taxon>Magnoliopsida</taxon>
        <taxon>eudicotyledons</taxon>
        <taxon>Gunneridae</taxon>
        <taxon>Pentapetalae</taxon>
        <taxon>Caryophyllales</taxon>
        <taxon>Nepenthaceae</taxon>
        <taxon>Nepenthes</taxon>
    </lineage>
</organism>
<reference evidence="2" key="1">
    <citation type="submission" date="2023-05" db="EMBL/GenBank/DDBJ databases">
        <title>Nepenthes gracilis genome sequencing.</title>
        <authorList>
            <person name="Fukushima K."/>
        </authorList>
    </citation>
    <scope>NUCLEOTIDE SEQUENCE</scope>
    <source>
        <strain evidence="2">SING2019-196</strain>
    </source>
</reference>
<accession>A0AAD3TDP0</accession>
<dbReference type="Proteomes" id="UP001279734">
    <property type="component" value="Unassembled WGS sequence"/>
</dbReference>
<evidence type="ECO:0000256" key="1">
    <source>
        <dbReference type="SAM" id="MobiDB-lite"/>
    </source>
</evidence>
<evidence type="ECO:0000313" key="3">
    <source>
        <dbReference type="Proteomes" id="UP001279734"/>
    </source>
</evidence>
<gene>
    <name evidence="2" type="ORF">Nepgr_029958</name>
</gene>
<dbReference type="AlphaFoldDB" id="A0AAD3TDP0"/>
<sequence>MDEEGGCSSYCTHSWVPFLASFQVVPSDKVHSSPVPLEENPTQASPSKEVSDQVVLDEKFNISRRFTGKSRAAIVAIAVAKVRVLI</sequence>
<comment type="caution">
    <text evidence="2">The sequence shown here is derived from an EMBL/GenBank/DDBJ whole genome shotgun (WGS) entry which is preliminary data.</text>
</comment>
<protein>
    <submittedName>
        <fullName evidence="2">Uncharacterized protein</fullName>
    </submittedName>
</protein>
<feature type="region of interest" description="Disordered" evidence="1">
    <location>
        <begin position="29"/>
        <end position="50"/>
    </location>
</feature>
<keyword evidence="3" id="KW-1185">Reference proteome</keyword>